<comment type="pathway">
    <text evidence="1">Purine metabolism; urate degradation; (S)-allantoin from urate: step 1/3.</text>
</comment>
<dbReference type="GO" id="GO:0004846">
    <property type="term" value="F:urate oxidase activity"/>
    <property type="evidence" value="ECO:0007669"/>
    <property type="project" value="UniProtKB-EC"/>
</dbReference>
<reference evidence="7 8" key="1">
    <citation type="submission" date="2019-01" db="EMBL/GenBank/DDBJ databases">
        <title>Genome sequencing of the rare red list fungi Fomitopsis rosea.</title>
        <authorList>
            <person name="Buettner E."/>
            <person name="Kellner H."/>
        </authorList>
    </citation>
    <scope>NUCLEOTIDE SEQUENCE [LARGE SCALE GENOMIC DNA]</scope>
    <source>
        <strain evidence="7 8">DSM 105464</strain>
    </source>
</reference>
<dbReference type="InterPro" id="IPR002042">
    <property type="entry name" value="Uricase"/>
</dbReference>
<dbReference type="PROSITE" id="PS00366">
    <property type="entry name" value="URICASE"/>
    <property type="match status" value="1"/>
</dbReference>
<dbReference type="InterPro" id="IPR019842">
    <property type="entry name" value="Uricase_CS"/>
</dbReference>
<dbReference type="SUPFAM" id="SSF55620">
    <property type="entry name" value="Tetrahydrobiopterin biosynthesis enzymes-like"/>
    <property type="match status" value="3"/>
</dbReference>
<dbReference type="Gene3D" id="3.10.270.10">
    <property type="entry name" value="Urate Oxidase"/>
    <property type="match status" value="2"/>
</dbReference>
<gene>
    <name evidence="7" type="ORF">EVJ58_g7837</name>
</gene>
<dbReference type="Proteomes" id="UP000298390">
    <property type="component" value="Unassembled WGS sequence"/>
</dbReference>
<dbReference type="EC" id="1.7.3.3" evidence="3"/>
<dbReference type="AlphaFoldDB" id="A0A4Y9Y3W4"/>
<dbReference type="GO" id="GO:0005777">
    <property type="term" value="C:peroxisome"/>
    <property type="evidence" value="ECO:0007669"/>
    <property type="project" value="TreeGrafter"/>
</dbReference>
<name>A0A4Y9Y3W4_9APHY</name>
<proteinExistence type="inferred from homology"/>
<dbReference type="PRINTS" id="PR00093">
    <property type="entry name" value="URICASE"/>
</dbReference>
<dbReference type="PANTHER" id="PTHR42874:SF1">
    <property type="entry name" value="URICASE"/>
    <property type="match status" value="1"/>
</dbReference>
<evidence type="ECO:0000256" key="6">
    <source>
        <dbReference type="ARBA" id="ARBA00031317"/>
    </source>
</evidence>
<dbReference type="GO" id="GO:0019628">
    <property type="term" value="P:urate catabolic process"/>
    <property type="evidence" value="ECO:0007669"/>
    <property type="project" value="UniProtKB-UniPathway"/>
</dbReference>
<keyword evidence="4" id="KW-0659">Purine metabolism</keyword>
<keyword evidence="5" id="KW-0560">Oxidoreductase</keyword>
<dbReference type="UniPathway" id="UPA00394">
    <property type="reaction ID" value="UER00650"/>
</dbReference>
<organism evidence="7 8">
    <name type="scientific">Rhodofomes roseus</name>
    <dbReference type="NCBI Taxonomy" id="34475"/>
    <lineage>
        <taxon>Eukaryota</taxon>
        <taxon>Fungi</taxon>
        <taxon>Dikarya</taxon>
        <taxon>Basidiomycota</taxon>
        <taxon>Agaricomycotina</taxon>
        <taxon>Agaricomycetes</taxon>
        <taxon>Polyporales</taxon>
        <taxon>Rhodofomes</taxon>
    </lineage>
</organism>
<dbReference type="GO" id="GO:0006145">
    <property type="term" value="P:purine nucleobase catabolic process"/>
    <property type="evidence" value="ECO:0007669"/>
    <property type="project" value="TreeGrafter"/>
</dbReference>
<dbReference type="PANTHER" id="PTHR42874">
    <property type="entry name" value="URICASE"/>
    <property type="match status" value="1"/>
</dbReference>
<comment type="similarity">
    <text evidence="2">Belongs to the uricase family.</text>
</comment>
<dbReference type="STRING" id="34475.A0A4Y9Y3W4"/>
<evidence type="ECO:0000256" key="4">
    <source>
        <dbReference type="ARBA" id="ARBA00022631"/>
    </source>
</evidence>
<evidence type="ECO:0000256" key="2">
    <source>
        <dbReference type="ARBA" id="ARBA00009760"/>
    </source>
</evidence>
<evidence type="ECO:0000256" key="5">
    <source>
        <dbReference type="ARBA" id="ARBA00023002"/>
    </source>
</evidence>
<sequence length="406" mass="45472">MSESYLSRAQYGKDKIRVFRIVREGAAHRVVEYNVTALVEGDIDVSFTQADNSVVVATDSIKNITYYLAKTSPHILSPERFAVHLGTHLVSKYEHLHKAHITVEKLRWARIPIVNDFEPVKLHPHSYFRDGEDKRFTSVEIDATLGKDSIIAKVTSGIKDLLVLKSTGSAFENFVRDEYTTLVEVNDRIFSTSIDLSYVYRPFAVPPLKDDLLLELAVTGDDAQEGTAWEADTVADSARKITLETFALDESASVQVRASRERRQGCLQLMPVALGLQATLYKMAQKIIATNKFVDQVTYTLPNKHYVPVDMKYIGIDNQTPLSILFHYAVHYRVARCCLVRCLCDRGARPLYGVWVERLVGAGYLCLGQICSGPSKSDCISGASGVPMVFEERDRPASLEEESELL</sequence>
<protein>
    <recommendedName>
        <fullName evidence="3">factor independent urate hydroxylase</fullName>
        <ecNumber evidence="3">1.7.3.3</ecNumber>
    </recommendedName>
    <alternativeName>
        <fullName evidence="6">Urate oxidase</fullName>
    </alternativeName>
</protein>
<dbReference type="Pfam" id="PF01014">
    <property type="entry name" value="Uricase"/>
    <property type="match status" value="3"/>
</dbReference>
<dbReference type="EMBL" id="SEKV01000532">
    <property type="protein sequence ID" value="TFY56111.1"/>
    <property type="molecule type" value="Genomic_DNA"/>
</dbReference>
<dbReference type="NCBIfam" id="TIGR03383">
    <property type="entry name" value="urate_oxi"/>
    <property type="match status" value="1"/>
</dbReference>
<evidence type="ECO:0000256" key="1">
    <source>
        <dbReference type="ARBA" id="ARBA00004831"/>
    </source>
</evidence>
<evidence type="ECO:0000313" key="8">
    <source>
        <dbReference type="Proteomes" id="UP000298390"/>
    </source>
</evidence>
<comment type="caution">
    <text evidence="7">The sequence shown here is derived from an EMBL/GenBank/DDBJ whole genome shotgun (WGS) entry which is preliminary data.</text>
</comment>
<evidence type="ECO:0000256" key="3">
    <source>
        <dbReference type="ARBA" id="ARBA00012598"/>
    </source>
</evidence>
<accession>A0A4Y9Y3W4</accession>
<evidence type="ECO:0000313" key="7">
    <source>
        <dbReference type="EMBL" id="TFY56111.1"/>
    </source>
</evidence>